<dbReference type="AlphaFoldDB" id="A0A0E9WZ62"/>
<dbReference type="EMBL" id="GBXM01012825">
    <property type="protein sequence ID" value="JAH95752.1"/>
    <property type="molecule type" value="Transcribed_RNA"/>
</dbReference>
<evidence type="ECO:0000313" key="2">
    <source>
        <dbReference type="EMBL" id="JAH95752.1"/>
    </source>
</evidence>
<keyword evidence="1" id="KW-1133">Transmembrane helix</keyword>
<reference evidence="2" key="2">
    <citation type="journal article" date="2015" name="Fish Shellfish Immunol.">
        <title>Early steps in the European eel (Anguilla anguilla)-Vibrio vulnificus interaction in the gills: Role of the RtxA13 toxin.</title>
        <authorList>
            <person name="Callol A."/>
            <person name="Pajuelo D."/>
            <person name="Ebbesson L."/>
            <person name="Teles M."/>
            <person name="MacKenzie S."/>
            <person name="Amaro C."/>
        </authorList>
    </citation>
    <scope>NUCLEOTIDE SEQUENCE</scope>
</reference>
<proteinExistence type="predicted"/>
<protein>
    <submittedName>
        <fullName evidence="2">Uncharacterized protein</fullName>
    </submittedName>
</protein>
<sequence length="41" mass="4751">MLKLSLKQRAAISVQPFCILLGFFWLTFLYPHRPDLESNVG</sequence>
<accession>A0A0E9WZ62</accession>
<feature type="transmembrane region" description="Helical" evidence="1">
    <location>
        <begin position="12"/>
        <end position="30"/>
    </location>
</feature>
<name>A0A0E9WZ62_ANGAN</name>
<evidence type="ECO:0000256" key="1">
    <source>
        <dbReference type="SAM" id="Phobius"/>
    </source>
</evidence>
<keyword evidence="1" id="KW-0812">Transmembrane</keyword>
<keyword evidence="1" id="KW-0472">Membrane</keyword>
<organism evidence="2">
    <name type="scientific">Anguilla anguilla</name>
    <name type="common">European freshwater eel</name>
    <name type="synonym">Muraena anguilla</name>
    <dbReference type="NCBI Taxonomy" id="7936"/>
    <lineage>
        <taxon>Eukaryota</taxon>
        <taxon>Metazoa</taxon>
        <taxon>Chordata</taxon>
        <taxon>Craniata</taxon>
        <taxon>Vertebrata</taxon>
        <taxon>Euteleostomi</taxon>
        <taxon>Actinopterygii</taxon>
        <taxon>Neopterygii</taxon>
        <taxon>Teleostei</taxon>
        <taxon>Anguilliformes</taxon>
        <taxon>Anguillidae</taxon>
        <taxon>Anguilla</taxon>
    </lineage>
</organism>
<reference evidence="2" key="1">
    <citation type="submission" date="2014-11" db="EMBL/GenBank/DDBJ databases">
        <authorList>
            <person name="Amaro Gonzalez C."/>
        </authorList>
    </citation>
    <scope>NUCLEOTIDE SEQUENCE</scope>
</reference>